<evidence type="ECO:0000256" key="5">
    <source>
        <dbReference type="ARBA" id="ARBA00023136"/>
    </source>
</evidence>
<feature type="region of interest" description="Disordered" evidence="11">
    <location>
        <begin position="101"/>
        <end position="126"/>
    </location>
</feature>
<keyword evidence="3 10" id="KW-0653">Protein transport</keyword>
<organism evidence="13 14">
    <name type="scientific">Aspergillus fumigatus (strain CBS 144.89 / FGSC A1163 / CEA10)</name>
    <name type="common">Neosartorya fumigata</name>
    <dbReference type="NCBI Taxonomy" id="451804"/>
    <lineage>
        <taxon>Eukaryota</taxon>
        <taxon>Fungi</taxon>
        <taxon>Dikarya</taxon>
        <taxon>Ascomycota</taxon>
        <taxon>Pezizomycotina</taxon>
        <taxon>Eurotiomycetes</taxon>
        <taxon>Eurotiomycetidae</taxon>
        <taxon>Eurotiales</taxon>
        <taxon>Aspergillaceae</taxon>
        <taxon>Aspergillus</taxon>
        <taxon>Aspergillus subgen. Fumigati</taxon>
    </lineage>
</organism>
<dbReference type="PhylomeDB" id="B0XXY2"/>
<dbReference type="FunFam" id="1.10.10.10:FF:000489">
    <property type="entry name" value="Putative peroxisomal membrane anchor protein"/>
    <property type="match status" value="1"/>
</dbReference>
<dbReference type="Pfam" id="PF04695">
    <property type="entry name" value="Pex14_N"/>
    <property type="match status" value="1"/>
</dbReference>
<evidence type="ECO:0000256" key="10">
    <source>
        <dbReference type="RuleBase" id="RU367032"/>
    </source>
</evidence>
<dbReference type="GO" id="GO:0016560">
    <property type="term" value="P:protein import into peroxisome matrix, docking"/>
    <property type="evidence" value="ECO:0007669"/>
    <property type="project" value="UniProtKB-UniRule"/>
</dbReference>
<evidence type="ECO:0000256" key="2">
    <source>
        <dbReference type="ARBA" id="ARBA00022448"/>
    </source>
</evidence>
<comment type="function">
    <text evidence="10">Component of the PEX13-PEX14 docking complex, a translocon channel that specifically mediates the import of peroxisomal cargo proteins bound to PEX5 receptor. The PEX13-PEX14 docking complex forms a large import pore which can be opened to a diameter of about 9 nm. Mechanistically, PEX5 receptor along with cargo proteins associates with the PEX14 subunit of the PEX13-PEX14 docking complex in the cytosol, leading to the insertion of the receptor into the organelle membrane with the concomitant translocation of the cargo into the peroxisome matrix.</text>
</comment>
<sequence>MQQAVSLSGTTVLPALAITRSGEPSAGGCIIGGNYRKQGKFRGPAEQWRSRPVPMSICHFLQDPSVASSPIEKRVAFLQSKNLTQEEIDLALSRAGEDTSAAASAVASTQGYQRPTQNSVYRPPPPPPGYGYPPYGQWQAPPEPPKRDWRDWFIMATVVGGVGYGLYTVTKRYIAPLIAPPTPPQLEQDKQSIDEQFSRAFALIEQLSTDTAALKSAEEARTERLDTALREVETLVADLKTASRRRDDETRRISDEVKSLKDAIPKALEGAREGNETRLKELGTELKSLKTLLGNRLSGSGASSTPVAGRTMSASTLPSVARSAEEASPAATSATTNGVTATPTTQESQLSPAQPGAGSTTGAAASSPLAQFGRGASIPAWQMAATNRSKTANQSTTAPAAESSSDDKEQQSATAS</sequence>
<evidence type="ECO:0000313" key="13">
    <source>
        <dbReference type="EMBL" id="EDP52728.1"/>
    </source>
</evidence>
<proteinExistence type="inferred from homology"/>
<keyword evidence="2 10" id="KW-0813">Transport</keyword>
<evidence type="ECO:0000256" key="9">
    <source>
        <dbReference type="ARBA" id="ARBA00046271"/>
    </source>
</evidence>
<dbReference type="OrthoDB" id="5549158at2759"/>
<feature type="region of interest" description="Disordered" evidence="11">
    <location>
        <begin position="295"/>
        <end position="416"/>
    </location>
</feature>
<dbReference type="PANTHER" id="PTHR23058:SF0">
    <property type="entry name" value="PEROXISOMAL MEMBRANE PROTEIN PEX14"/>
    <property type="match status" value="1"/>
</dbReference>
<evidence type="ECO:0000256" key="1">
    <source>
        <dbReference type="ARBA" id="ARBA00005443"/>
    </source>
</evidence>
<dbReference type="GO" id="GO:0005102">
    <property type="term" value="F:signaling receptor binding"/>
    <property type="evidence" value="ECO:0007669"/>
    <property type="project" value="TreeGrafter"/>
</dbReference>
<feature type="compositionally biased region" description="Low complexity" evidence="11">
    <location>
        <begin position="352"/>
        <end position="370"/>
    </location>
</feature>
<keyword evidence="5 10" id="KW-0472">Membrane</keyword>
<feature type="compositionally biased region" description="Polar residues" evidence="11">
    <location>
        <begin position="109"/>
        <end position="120"/>
    </location>
</feature>
<protein>
    <recommendedName>
        <fullName evidence="7 10">Peroxisomal membrane protein PEX14</fullName>
    </recommendedName>
    <alternativeName>
        <fullName evidence="8 10">Peroxin-14</fullName>
    </alternativeName>
</protein>
<dbReference type="VEuPathDB" id="FungiDB:AFUB_038970"/>
<keyword evidence="4" id="KW-0811">Translocation</keyword>
<dbReference type="HOGENOM" id="CLU_045718_0_0_1"/>
<dbReference type="Proteomes" id="UP000001699">
    <property type="component" value="Unassembled WGS sequence"/>
</dbReference>
<evidence type="ECO:0000256" key="11">
    <source>
        <dbReference type="SAM" id="MobiDB-lite"/>
    </source>
</evidence>
<dbReference type="InterPro" id="IPR006785">
    <property type="entry name" value="Pex14_N"/>
</dbReference>
<dbReference type="InterPro" id="IPR036388">
    <property type="entry name" value="WH-like_DNA-bd_sf"/>
</dbReference>
<comment type="similarity">
    <text evidence="1 10">Belongs to the peroxin-14 family.</text>
</comment>
<dbReference type="GO" id="GO:0005778">
    <property type="term" value="C:peroxisomal membrane"/>
    <property type="evidence" value="ECO:0007669"/>
    <property type="project" value="UniProtKB-SubCell"/>
</dbReference>
<evidence type="ECO:0000256" key="6">
    <source>
        <dbReference type="ARBA" id="ARBA00023140"/>
    </source>
</evidence>
<feature type="domain" description="Peroxisome membrane anchor protein Pex14p N-terminal" evidence="12">
    <location>
        <begin position="59"/>
        <end position="94"/>
    </location>
</feature>
<dbReference type="GO" id="GO:1990429">
    <property type="term" value="C:peroxisomal importomer complex"/>
    <property type="evidence" value="ECO:0007669"/>
    <property type="project" value="TreeGrafter"/>
</dbReference>
<reference evidence="13 14" key="1">
    <citation type="journal article" date="2008" name="PLoS Genet.">
        <title>Genomic islands in the pathogenic filamentous fungus Aspergillus fumigatus.</title>
        <authorList>
            <person name="Fedorova N.D."/>
            <person name="Khaldi N."/>
            <person name="Joardar V.S."/>
            <person name="Maiti R."/>
            <person name="Amedeo P."/>
            <person name="Anderson M.J."/>
            <person name="Crabtree J."/>
            <person name="Silva J.C."/>
            <person name="Badger J.H."/>
            <person name="Albarraq A."/>
            <person name="Angiuoli S."/>
            <person name="Bussey H."/>
            <person name="Bowyer P."/>
            <person name="Cotty P.J."/>
            <person name="Dyer P.S."/>
            <person name="Egan A."/>
            <person name="Galens K."/>
            <person name="Fraser-Liggett C.M."/>
            <person name="Haas B.J."/>
            <person name="Inman J.M."/>
            <person name="Kent R."/>
            <person name="Lemieux S."/>
            <person name="Malavazi I."/>
            <person name="Orvis J."/>
            <person name="Roemer T."/>
            <person name="Ronning C.M."/>
            <person name="Sundaram J.P."/>
            <person name="Sutton G."/>
            <person name="Turner G."/>
            <person name="Venter J.C."/>
            <person name="White O.R."/>
            <person name="Whitty B.R."/>
            <person name="Youngman P."/>
            <person name="Wolfe K.H."/>
            <person name="Goldman G.H."/>
            <person name="Wortman J.R."/>
            <person name="Jiang B."/>
            <person name="Denning D.W."/>
            <person name="Nierman W.C."/>
        </authorList>
    </citation>
    <scope>NUCLEOTIDE SEQUENCE [LARGE SCALE GENOMIC DNA]</scope>
    <source>
        <strain evidence="14">CBS 144.89 / FGSC A1163 / CEA10</strain>
    </source>
</reference>
<evidence type="ECO:0000256" key="8">
    <source>
        <dbReference type="ARBA" id="ARBA00029691"/>
    </source>
</evidence>
<keyword evidence="6 10" id="KW-0576">Peroxisome</keyword>
<accession>B0XXY2</accession>
<name>B0XXY2_ASPFC</name>
<evidence type="ECO:0000256" key="3">
    <source>
        <dbReference type="ARBA" id="ARBA00022927"/>
    </source>
</evidence>
<keyword evidence="14" id="KW-1185">Reference proteome</keyword>
<evidence type="ECO:0000256" key="4">
    <source>
        <dbReference type="ARBA" id="ARBA00023010"/>
    </source>
</evidence>
<evidence type="ECO:0000259" key="12">
    <source>
        <dbReference type="Pfam" id="PF04695"/>
    </source>
</evidence>
<dbReference type="PANTHER" id="PTHR23058">
    <property type="entry name" value="PEROXISOMAL MEMBRANE PROTEIN PEX14"/>
    <property type="match status" value="1"/>
</dbReference>
<feature type="compositionally biased region" description="Polar residues" evidence="11">
    <location>
        <begin position="384"/>
        <end position="398"/>
    </location>
</feature>
<evidence type="ECO:0000313" key="14">
    <source>
        <dbReference type="Proteomes" id="UP000001699"/>
    </source>
</evidence>
<dbReference type="EMBL" id="DS499596">
    <property type="protein sequence ID" value="EDP52728.1"/>
    <property type="molecule type" value="Genomic_DNA"/>
</dbReference>
<dbReference type="Gene3D" id="1.10.10.10">
    <property type="entry name" value="Winged helix-like DNA-binding domain superfamily/Winged helix DNA-binding domain"/>
    <property type="match status" value="1"/>
</dbReference>
<evidence type="ECO:0000256" key="7">
    <source>
        <dbReference type="ARBA" id="ARBA00029502"/>
    </source>
</evidence>
<dbReference type="AlphaFoldDB" id="B0XXY2"/>
<dbReference type="InterPro" id="IPR025655">
    <property type="entry name" value="PEX14"/>
</dbReference>
<feature type="compositionally biased region" description="Polar residues" evidence="11">
    <location>
        <begin position="297"/>
        <end position="318"/>
    </location>
</feature>
<feature type="compositionally biased region" description="Low complexity" evidence="11">
    <location>
        <begin position="326"/>
        <end position="345"/>
    </location>
</feature>
<gene>
    <name evidence="13" type="ORF">AFUB_038970</name>
</gene>
<comment type="subcellular location">
    <subcellularLocation>
        <location evidence="9 10">Peroxisome membrane</location>
    </subcellularLocation>
</comment>